<proteinExistence type="predicted"/>
<gene>
    <name evidence="1" type="ORF">FISHEDRAFT_42878</name>
</gene>
<evidence type="ECO:0000313" key="1">
    <source>
        <dbReference type="EMBL" id="KIY48660.1"/>
    </source>
</evidence>
<evidence type="ECO:0008006" key="3">
    <source>
        <dbReference type="Google" id="ProtNLM"/>
    </source>
</evidence>
<accession>A0A0D7AD80</accession>
<reference evidence="1 2" key="1">
    <citation type="journal article" date="2015" name="Fungal Genet. Biol.">
        <title>Evolution of novel wood decay mechanisms in Agaricales revealed by the genome sequences of Fistulina hepatica and Cylindrobasidium torrendii.</title>
        <authorList>
            <person name="Floudas D."/>
            <person name="Held B.W."/>
            <person name="Riley R."/>
            <person name="Nagy L.G."/>
            <person name="Koehler G."/>
            <person name="Ransdell A.S."/>
            <person name="Younus H."/>
            <person name="Chow J."/>
            <person name="Chiniquy J."/>
            <person name="Lipzen A."/>
            <person name="Tritt A."/>
            <person name="Sun H."/>
            <person name="Haridas S."/>
            <person name="LaButti K."/>
            <person name="Ohm R.A."/>
            <person name="Kues U."/>
            <person name="Blanchette R.A."/>
            <person name="Grigoriev I.V."/>
            <person name="Minto R.E."/>
            <person name="Hibbett D.S."/>
        </authorList>
    </citation>
    <scope>NUCLEOTIDE SEQUENCE [LARGE SCALE GENOMIC DNA]</scope>
    <source>
        <strain evidence="1 2">ATCC 64428</strain>
    </source>
</reference>
<dbReference type="EMBL" id="KN881823">
    <property type="protein sequence ID" value="KIY48660.1"/>
    <property type="molecule type" value="Genomic_DNA"/>
</dbReference>
<protein>
    <recommendedName>
        <fullName evidence="3">Peptidase A2 domain-containing protein</fullName>
    </recommendedName>
</protein>
<dbReference type="Proteomes" id="UP000054144">
    <property type="component" value="Unassembled WGS sequence"/>
</dbReference>
<dbReference type="SUPFAM" id="SSF50630">
    <property type="entry name" value="Acid proteases"/>
    <property type="match status" value="1"/>
</dbReference>
<dbReference type="Gene3D" id="2.40.70.10">
    <property type="entry name" value="Acid Proteases"/>
    <property type="match status" value="1"/>
</dbReference>
<name>A0A0D7AD80_9AGAR</name>
<dbReference type="OrthoDB" id="5596707at2759"/>
<keyword evidence="2" id="KW-1185">Reference proteome</keyword>
<dbReference type="CDD" id="cd00303">
    <property type="entry name" value="retropepsin_like"/>
    <property type="match status" value="1"/>
</dbReference>
<evidence type="ECO:0000313" key="2">
    <source>
        <dbReference type="Proteomes" id="UP000054144"/>
    </source>
</evidence>
<dbReference type="InterPro" id="IPR021109">
    <property type="entry name" value="Peptidase_aspartic_dom_sf"/>
</dbReference>
<sequence length="625" mass="69530">MIARGHRSAPQFTKDMTRNPLYLERYFKELEAALANAHIMESRRKKEYAVHYPDVEQAEAWKALTKYDSDESDYDTFKKAVHRIYFRDTGRLYRSRDLEALCEEYRQKGFDTIGEFHDFHRKFLSIYKYLTDTSDYSEHEASRTIWRAFDPRLTQAVQTRLDIKCPDADDDIYPLEEVIAAAEFCCRGGKQRSMMTTLSARTISPNEGGMVKIEDVSTLVSKIMEGHMPPLNGLPPHLALYNAAPRPRPGPEHPCNFCGGTDHFINNCEVCRRYLMGGRCTRSHEGHIVLPSGGAIQQDDPSLEAYPPLIAPPAIAAIVSAPRVVTDDGALTEKQDPAYRLVSGLNGAEALESVTRAMLEERISISQGELLAIAPDLRRQIREIVATRRVATTSQAPWVIGNPPTESTTEPAAPVLLQADKGAGKETFIGDTSSTDPIVAHYARNTGPPALIPEPFYAGADFVTIHTVLPTVNNREEVESILDHGSQIVAVSATCSKKLGLAYNPDISVQLQSANGEFNRTLGVARNVPFKFESVKVYLQCHVVETNTYEILLGRPFFALTTCITNTHLHQDETITITDPNSHKRLTLPTYSRGEARYAHYAAKVGKDTATEAQEQAEGFCPVSI</sequence>
<dbReference type="AlphaFoldDB" id="A0A0D7AD80"/>
<organism evidence="1 2">
    <name type="scientific">Fistulina hepatica ATCC 64428</name>
    <dbReference type="NCBI Taxonomy" id="1128425"/>
    <lineage>
        <taxon>Eukaryota</taxon>
        <taxon>Fungi</taxon>
        <taxon>Dikarya</taxon>
        <taxon>Basidiomycota</taxon>
        <taxon>Agaricomycotina</taxon>
        <taxon>Agaricomycetes</taxon>
        <taxon>Agaricomycetidae</taxon>
        <taxon>Agaricales</taxon>
        <taxon>Fistulinaceae</taxon>
        <taxon>Fistulina</taxon>
    </lineage>
</organism>
<dbReference type="Pfam" id="PF13975">
    <property type="entry name" value="gag-asp_proteas"/>
    <property type="match status" value="1"/>
</dbReference>